<protein>
    <submittedName>
        <fullName evidence="1">Uncharacterized protein</fullName>
    </submittedName>
</protein>
<dbReference type="AlphaFoldDB" id="A0A2S4VU71"/>
<gene>
    <name evidence="1" type="ORF">PSTT_04085</name>
</gene>
<proteinExistence type="predicted"/>
<organism evidence="1 2">
    <name type="scientific">Puccinia striiformis</name>
    <dbReference type="NCBI Taxonomy" id="27350"/>
    <lineage>
        <taxon>Eukaryota</taxon>
        <taxon>Fungi</taxon>
        <taxon>Dikarya</taxon>
        <taxon>Basidiomycota</taxon>
        <taxon>Pucciniomycotina</taxon>
        <taxon>Pucciniomycetes</taxon>
        <taxon>Pucciniales</taxon>
        <taxon>Pucciniaceae</taxon>
        <taxon>Puccinia</taxon>
    </lineage>
</organism>
<dbReference type="VEuPathDB" id="FungiDB:PSHT_07996"/>
<reference evidence="1" key="1">
    <citation type="submission" date="2017-12" db="EMBL/GenBank/DDBJ databases">
        <title>Gene loss provides genomic basis for host adaptation in cereal stripe rust fungi.</title>
        <authorList>
            <person name="Xia C."/>
        </authorList>
    </citation>
    <scope>NUCLEOTIDE SEQUENCE [LARGE SCALE GENOMIC DNA]</scope>
    <source>
        <strain evidence="1">93-210</strain>
    </source>
</reference>
<evidence type="ECO:0000313" key="1">
    <source>
        <dbReference type="EMBL" id="POW13071.1"/>
    </source>
</evidence>
<dbReference type="VEuPathDB" id="FungiDB:PSTT_04085"/>
<dbReference type="Proteomes" id="UP000239156">
    <property type="component" value="Unassembled WGS sequence"/>
</dbReference>
<keyword evidence="2" id="KW-1185">Reference proteome</keyword>
<comment type="caution">
    <text evidence="1">The sequence shown here is derived from an EMBL/GenBank/DDBJ whole genome shotgun (WGS) entry which is preliminary data.</text>
</comment>
<accession>A0A2S4VU71</accession>
<feature type="non-terminal residue" evidence="1">
    <location>
        <position position="1"/>
    </location>
</feature>
<dbReference type="EMBL" id="PKSL01000027">
    <property type="protein sequence ID" value="POW13071.1"/>
    <property type="molecule type" value="Genomic_DNA"/>
</dbReference>
<name>A0A2S4VU71_9BASI</name>
<sequence length="234" mass="27134">LNIQSPNHVPIILLTEWTQSEILSLNYESWPPRSFQGHQNKSCEWKKATSHAQRKILLRSNGVRWSVLNELTYWNPIDHVDVEPMHCLSGMLEWHCQKLWGLNVIAADISDSKKLVQVGYPLAEDYFDGEEWEENLEQTQNKPTCPSINMESLQEALMDINEKIQLENNDYGPPVFSEDDLLIIRKVIRLTKLPAWLNRLSLTFGDASAGKVQSADWITLFTIFLHYKKKLRNC</sequence>
<evidence type="ECO:0000313" key="2">
    <source>
        <dbReference type="Proteomes" id="UP000239156"/>
    </source>
</evidence>
<feature type="non-terminal residue" evidence="1">
    <location>
        <position position="234"/>
    </location>
</feature>